<reference evidence="1" key="1">
    <citation type="submission" date="2023-07" db="EMBL/GenBank/DDBJ databases">
        <title>Black Yeasts Isolated from many extreme environments.</title>
        <authorList>
            <person name="Coleine C."/>
            <person name="Stajich J.E."/>
            <person name="Selbmann L."/>
        </authorList>
    </citation>
    <scope>NUCLEOTIDE SEQUENCE</scope>
    <source>
        <strain evidence="1">CCFEE 5714</strain>
    </source>
</reference>
<comment type="caution">
    <text evidence="1">The sequence shown here is derived from an EMBL/GenBank/DDBJ whole genome shotgun (WGS) entry which is preliminary data.</text>
</comment>
<keyword evidence="2" id="KW-1185">Reference proteome</keyword>
<evidence type="ECO:0000313" key="1">
    <source>
        <dbReference type="EMBL" id="KAK3700709.1"/>
    </source>
</evidence>
<organism evidence="1 2">
    <name type="scientific">Vermiconidia calcicola</name>
    <dbReference type="NCBI Taxonomy" id="1690605"/>
    <lineage>
        <taxon>Eukaryota</taxon>
        <taxon>Fungi</taxon>
        <taxon>Dikarya</taxon>
        <taxon>Ascomycota</taxon>
        <taxon>Pezizomycotina</taxon>
        <taxon>Dothideomycetes</taxon>
        <taxon>Dothideomycetidae</taxon>
        <taxon>Mycosphaerellales</taxon>
        <taxon>Extremaceae</taxon>
        <taxon>Vermiconidia</taxon>
    </lineage>
</organism>
<accession>A0ACC3MQH2</accession>
<evidence type="ECO:0000313" key="2">
    <source>
        <dbReference type="Proteomes" id="UP001281147"/>
    </source>
</evidence>
<sequence length="73" mass="7684">MSAALKLATLASGLTLFSASAAYALKTPQQDFSKNALALEHTLDVSSNVLPKPRLPSNFLSLTIGGYEFKNAA</sequence>
<dbReference type="Proteomes" id="UP001281147">
    <property type="component" value="Unassembled WGS sequence"/>
</dbReference>
<name>A0ACC3MQH2_9PEZI</name>
<gene>
    <name evidence="1" type="ORF">LTR37_015791</name>
</gene>
<proteinExistence type="predicted"/>
<dbReference type="EMBL" id="JAUTXU010000181">
    <property type="protein sequence ID" value="KAK3700709.1"/>
    <property type="molecule type" value="Genomic_DNA"/>
</dbReference>
<protein>
    <submittedName>
        <fullName evidence="1">Uncharacterized protein</fullName>
    </submittedName>
</protein>